<proteinExistence type="predicted"/>
<accession>A0ACC0I1L3</accession>
<dbReference type="EMBL" id="CM045759">
    <property type="protein sequence ID" value="KAI8018627.1"/>
    <property type="molecule type" value="Genomic_DNA"/>
</dbReference>
<keyword evidence="2" id="KW-1185">Reference proteome</keyword>
<protein>
    <submittedName>
        <fullName evidence="1">Uncharacterized protein</fullName>
    </submittedName>
</protein>
<gene>
    <name evidence="1" type="ORF">LOK49_LG04G02152</name>
</gene>
<evidence type="ECO:0000313" key="2">
    <source>
        <dbReference type="Proteomes" id="UP001060215"/>
    </source>
</evidence>
<name>A0ACC0I1L3_9ERIC</name>
<dbReference type="Proteomes" id="UP001060215">
    <property type="component" value="Chromosome 2"/>
</dbReference>
<organism evidence="1 2">
    <name type="scientific">Camellia lanceoleosa</name>
    <dbReference type="NCBI Taxonomy" id="1840588"/>
    <lineage>
        <taxon>Eukaryota</taxon>
        <taxon>Viridiplantae</taxon>
        <taxon>Streptophyta</taxon>
        <taxon>Embryophyta</taxon>
        <taxon>Tracheophyta</taxon>
        <taxon>Spermatophyta</taxon>
        <taxon>Magnoliopsida</taxon>
        <taxon>eudicotyledons</taxon>
        <taxon>Gunneridae</taxon>
        <taxon>Pentapetalae</taxon>
        <taxon>asterids</taxon>
        <taxon>Ericales</taxon>
        <taxon>Theaceae</taxon>
        <taxon>Camellia</taxon>
    </lineage>
</organism>
<reference evidence="1 2" key="1">
    <citation type="journal article" date="2022" name="Plant J.">
        <title>Chromosome-level genome of Camellia lanceoleosa provides a valuable resource for understanding genome evolution and self-incompatibility.</title>
        <authorList>
            <person name="Gong W."/>
            <person name="Xiao S."/>
            <person name="Wang L."/>
            <person name="Liao Z."/>
            <person name="Chang Y."/>
            <person name="Mo W."/>
            <person name="Hu G."/>
            <person name="Li W."/>
            <person name="Zhao G."/>
            <person name="Zhu H."/>
            <person name="Hu X."/>
            <person name="Ji K."/>
            <person name="Xiang X."/>
            <person name="Song Q."/>
            <person name="Yuan D."/>
            <person name="Jin S."/>
            <person name="Zhang L."/>
        </authorList>
    </citation>
    <scope>NUCLEOTIDE SEQUENCE [LARGE SCALE GENOMIC DNA]</scope>
    <source>
        <strain evidence="1">SQ_2022a</strain>
    </source>
</reference>
<sequence>MPSFSLFFPCFSSHFSFSNGYPPPKNHTKTYHHLPQSSQSSETSTKWANSLTALSYRYRKNTDLTFSDRPKLSIASKLLYEARDVGFALWRVLEADEELMCAAAPKQQAGTVFLRRERRRNGPYDKEDLTIMFFFIFNNGEFERNVSVAYEWCGV</sequence>
<comment type="caution">
    <text evidence="1">The sequence shown here is derived from an EMBL/GenBank/DDBJ whole genome shotgun (WGS) entry which is preliminary data.</text>
</comment>
<evidence type="ECO:0000313" key="1">
    <source>
        <dbReference type="EMBL" id="KAI8018627.1"/>
    </source>
</evidence>